<dbReference type="PROSITE" id="PS50801">
    <property type="entry name" value="STAS"/>
    <property type="match status" value="1"/>
</dbReference>
<dbReference type="Gene3D" id="3.30.750.24">
    <property type="entry name" value="STAS domain"/>
    <property type="match status" value="1"/>
</dbReference>
<dbReference type="InterPro" id="IPR003658">
    <property type="entry name" value="Anti-sigma_ant"/>
</dbReference>
<keyword evidence="5" id="KW-1185">Reference proteome</keyword>
<evidence type="ECO:0000256" key="1">
    <source>
        <dbReference type="ARBA" id="ARBA00009013"/>
    </source>
</evidence>
<evidence type="ECO:0000259" key="3">
    <source>
        <dbReference type="PROSITE" id="PS50801"/>
    </source>
</evidence>
<dbReference type="RefSeq" id="WP_220339063.1">
    <property type="nucleotide sequence ID" value="NZ_JAEUAX010000002.1"/>
</dbReference>
<dbReference type="InterPro" id="IPR002645">
    <property type="entry name" value="STAS_dom"/>
</dbReference>
<dbReference type="NCBIfam" id="TIGR00377">
    <property type="entry name" value="ant_ant_sig"/>
    <property type="match status" value="1"/>
</dbReference>
<name>A0ABS7HW93_9MICO</name>
<dbReference type="InterPro" id="IPR036513">
    <property type="entry name" value="STAS_dom_sf"/>
</dbReference>
<comment type="caution">
    <text evidence="4">The sequence shown here is derived from an EMBL/GenBank/DDBJ whole genome shotgun (WGS) entry which is preliminary data.</text>
</comment>
<dbReference type="PANTHER" id="PTHR33495:SF2">
    <property type="entry name" value="ANTI-SIGMA FACTOR ANTAGONIST TM_1081-RELATED"/>
    <property type="match status" value="1"/>
</dbReference>
<evidence type="ECO:0000313" key="4">
    <source>
        <dbReference type="EMBL" id="MBW9109360.1"/>
    </source>
</evidence>
<dbReference type="Pfam" id="PF01740">
    <property type="entry name" value="STAS"/>
    <property type="match status" value="1"/>
</dbReference>
<accession>A0ABS7HW93</accession>
<protein>
    <recommendedName>
        <fullName evidence="2">Anti-sigma factor antagonist</fullName>
    </recommendedName>
</protein>
<dbReference type="EMBL" id="JAEUAX010000002">
    <property type="protein sequence ID" value="MBW9109360.1"/>
    <property type="molecule type" value="Genomic_DNA"/>
</dbReference>
<dbReference type="Pfam" id="PF13581">
    <property type="entry name" value="HATPase_c_2"/>
    <property type="match status" value="1"/>
</dbReference>
<dbReference type="InterPro" id="IPR036890">
    <property type="entry name" value="HATPase_C_sf"/>
</dbReference>
<feature type="domain" description="STAS" evidence="3">
    <location>
        <begin position="1"/>
        <end position="135"/>
    </location>
</feature>
<dbReference type="InterPro" id="IPR003594">
    <property type="entry name" value="HATPase_dom"/>
</dbReference>
<proteinExistence type="inferred from homology"/>
<dbReference type="PANTHER" id="PTHR33495">
    <property type="entry name" value="ANTI-SIGMA FACTOR ANTAGONIST TM_1081-RELATED-RELATED"/>
    <property type="match status" value="1"/>
</dbReference>
<comment type="similarity">
    <text evidence="1 2">Belongs to the anti-sigma-factor antagonist family.</text>
</comment>
<reference evidence="4 5" key="1">
    <citation type="journal article" date="2021" name="MBio">
        <title>Poor Competitiveness of Bradyrhizobium in Pigeon Pea Root Colonization in Indian Soils.</title>
        <authorList>
            <person name="Chalasani D."/>
            <person name="Basu A."/>
            <person name="Pullabhotla S.V.S.R.N."/>
            <person name="Jorrin B."/>
            <person name="Neal A.L."/>
            <person name="Poole P.S."/>
            <person name="Podile A.R."/>
            <person name="Tkacz A."/>
        </authorList>
    </citation>
    <scope>NUCLEOTIDE SEQUENCE [LARGE SCALE GENOMIC DNA]</scope>
    <source>
        <strain evidence="4 5">HU12</strain>
    </source>
</reference>
<dbReference type="Proteomes" id="UP000777440">
    <property type="component" value="Unassembled WGS sequence"/>
</dbReference>
<dbReference type="Gene3D" id="3.30.565.10">
    <property type="entry name" value="Histidine kinase-like ATPase, C-terminal domain"/>
    <property type="match status" value="1"/>
</dbReference>
<evidence type="ECO:0000256" key="2">
    <source>
        <dbReference type="RuleBase" id="RU003749"/>
    </source>
</evidence>
<gene>
    <name evidence="4" type="ORF">JNB61_06220</name>
</gene>
<evidence type="ECO:0000313" key="5">
    <source>
        <dbReference type="Proteomes" id="UP000777440"/>
    </source>
</evidence>
<organism evidence="4 5">
    <name type="scientific">Microbacterium ureisolvens</name>
    <dbReference type="NCBI Taxonomy" id="2781186"/>
    <lineage>
        <taxon>Bacteria</taxon>
        <taxon>Bacillati</taxon>
        <taxon>Actinomycetota</taxon>
        <taxon>Actinomycetes</taxon>
        <taxon>Micrococcales</taxon>
        <taxon>Microbacteriaceae</taxon>
        <taxon>Microbacterium</taxon>
    </lineage>
</organism>
<dbReference type="CDD" id="cd16936">
    <property type="entry name" value="HATPase_RsbW-like"/>
    <property type="match status" value="1"/>
</dbReference>
<dbReference type="CDD" id="cd07043">
    <property type="entry name" value="STAS_anti-anti-sigma_factors"/>
    <property type="match status" value="1"/>
</dbReference>
<dbReference type="SUPFAM" id="SSF52091">
    <property type="entry name" value="SpoIIaa-like"/>
    <property type="match status" value="1"/>
</dbReference>
<sequence length="244" mass="26099">MNLIVTPGEAFAVVRPEGRLTATSVPRLKKAVDDLVGGGSTRIVVDLSGTEFVDSSGLGALIGGLKSARLAGGDLRIAAATEPVRRVLKLTNLDRVLRDHPTPSRRSMATERDIRLEGLADDALVDHVHDALDELFRRVPDVGDEDAMMFRLAVSEVATNVAEHALAREPVHVTVELDADASALSAVFTDTADPALIDLGSVSMPGSEAESGRGLAIALATLDELIHETDDGNVWRLRRLRHDH</sequence>